<evidence type="ECO:0000313" key="7">
    <source>
        <dbReference type="Proteomes" id="UP001596391"/>
    </source>
</evidence>
<feature type="binding site" evidence="4">
    <location>
        <position position="286"/>
    </location>
    <ligand>
        <name>S-adenosyl-L-methionine</name>
        <dbReference type="ChEBI" id="CHEBI:59789"/>
    </ligand>
</feature>
<protein>
    <submittedName>
        <fullName evidence="6">Class I SAM-dependent RNA methyltransferase</fullName>
        <ecNumber evidence="6">2.1.1.-</ecNumber>
    </submittedName>
</protein>
<reference evidence="7" key="1">
    <citation type="journal article" date="2019" name="Int. J. Syst. Evol. Microbiol.">
        <title>The Global Catalogue of Microorganisms (GCM) 10K type strain sequencing project: providing services to taxonomists for standard genome sequencing and annotation.</title>
        <authorList>
            <consortium name="The Broad Institute Genomics Platform"/>
            <consortium name="The Broad Institute Genome Sequencing Center for Infectious Disease"/>
            <person name="Wu L."/>
            <person name="Ma J."/>
        </authorList>
    </citation>
    <scope>NUCLEOTIDE SEQUENCE [LARGE SCALE GENOMIC DNA]</scope>
    <source>
        <strain evidence="7">CGMCC 1.16026</strain>
    </source>
</reference>
<dbReference type="RefSeq" id="WP_263369454.1">
    <property type="nucleotide sequence ID" value="NZ_JAGSYD010000001.1"/>
</dbReference>
<organism evidence="6 7">
    <name type="scientific">Granulicella cerasi</name>
    <dbReference type="NCBI Taxonomy" id="741063"/>
    <lineage>
        <taxon>Bacteria</taxon>
        <taxon>Pseudomonadati</taxon>
        <taxon>Acidobacteriota</taxon>
        <taxon>Terriglobia</taxon>
        <taxon>Terriglobales</taxon>
        <taxon>Acidobacteriaceae</taxon>
        <taxon>Granulicella</taxon>
    </lineage>
</organism>
<dbReference type="Gene3D" id="3.40.50.150">
    <property type="entry name" value="Vaccinia Virus protein VP39"/>
    <property type="match status" value="1"/>
</dbReference>
<accession>A0ABW1Z8F1</accession>
<dbReference type="PROSITE" id="PS51687">
    <property type="entry name" value="SAM_MT_RNA_M5U"/>
    <property type="match status" value="1"/>
</dbReference>
<dbReference type="InterPro" id="IPR010280">
    <property type="entry name" value="U5_MeTrfase_fam"/>
</dbReference>
<dbReference type="PROSITE" id="PS01230">
    <property type="entry name" value="TRMA_1"/>
    <property type="match status" value="1"/>
</dbReference>
<dbReference type="Gene3D" id="2.40.50.1070">
    <property type="match status" value="1"/>
</dbReference>
<dbReference type="InterPro" id="IPR030390">
    <property type="entry name" value="MeTrfase_TrmA_AS"/>
</dbReference>
<feature type="active site" description="Nucleophile" evidence="4">
    <location>
        <position position="381"/>
    </location>
</feature>
<evidence type="ECO:0000256" key="2">
    <source>
        <dbReference type="ARBA" id="ARBA00022679"/>
    </source>
</evidence>
<dbReference type="InterPro" id="IPR030391">
    <property type="entry name" value="MeTrfase_TrmA_CS"/>
</dbReference>
<dbReference type="PANTHER" id="PTHR11061:SF30">
    <property type="entry name" value="TRNA (URACIL(54)-C(5))-METHYLTRANSFERASE"/>
    <property type="match status" value="1"/>
</dbReference>
<name>A0ABW1Z8F1_9BACT</name>
<comment type="caution">
    <text evidence="6">The sequence shown here is derived from an EMBL/GenBank/DDBJ whole genome shotgun (WGS) entry which is preliminary data.</text>
</comment>
<evidence type="ECO:0000256" key="1">
    <source>
        <dbReference type="ARBA" id="ARBA00022603"/>
    </source>
</evidence>
<keyword evidence="1 4" id="KW-0489">Methyltransferase</keyword>
<dbReference type="CDD" id="cd02440">
    <property type="entry name" value="AdoMet_MTases"/>
    <property type="match status" value="1"/>
</dbReference>
<dbReference type="GO" id="GO:0032259">
    <property type="term" value="P:methylation"/>
    <property type="evidence" value="ECO:0007669"/>
    <property type="project" value="UniProtKB-KW"/>
</dbReference>
<keyword evidence="7" id="KW-1185">Reference proteome</keyword>
<feature type="binding site" evidence="4">
    <location>
        <position position="307"/>
    </location>
    <ligand>
        <name>S-adenosyl-L-methionine</name>
        <dbReference type="ChEBI" id="CHEBI:59789"/>
    </ligand>
</feature>
<dbReference type="PROSITE" id="PS01231">
    <property type="entry name" value="TRMA_2"/>
    <property type="match status" value="1"/>
</dbReference>
<dbReference type="InterPro" id="IPR029063">
    <property type="entry name" value="SAM-dependent_MTases_sf"/>
</dbReference>
<dbReference type="GO" id="GO:0008168">
    <property type="term" value="F:methyltransferase activity"/>
    <property type="evidence" value="ECO:0007669"/>
    <property type="project" value="UniProtKB-KW"/>
</dbReference>
<keyword evidence="3 4" id="KW-0949">S-adenosyl-L-methionine</keyword>
<evidence type="ECO:0000256" key="5">
    <source>
        <dbReference type="PROSITE-ProRule" id="PRU10015"/>
    </source>
</evidence>
<sequence length="424" mass="46517">MSHTITMTTPLYGGEVQSADAALRLPFVLRDEVVDAGTHRVITASAARTTPQCQHFMRCGGCQYQMQRYDAQAEDKRSILRGLLVDAGVKTVPAEIAILAGEPYGYRNRIRLRVQRVDGELRFGYNVRATTQFLPINECPIAAPLLWQIAETLLQISETNIDAAAWLDAANEVELFTNDALDKVQMTLLCPPRTKQAQGSFARMMNAVHEAAPAIIGAGAIAVDAKIGPTGKVFEAWGADGLQYHVGEETYWVSRGGFFQVNRFLLPQFVKLVTDGLSGNIAWDLFAGVGLFSRVLAKSFAQVTAVEASPLAAQDLAATMKKLGKQHRAVAATTLDFLKRAKLERERAEVVVLDPPRAGVGEEACTLLAAMKPREIVYVSCDPTTLARDWRVLEVHGYTATSAHLVDLFPQTFHMETVVRFTRA</sequence>
<evidence type="ECO:0000256" key="4">
    <source>
        <dbReference type="PROSITE-ProRule" id="PRU01024"/>
    </source>
</evidence>
<dbReference type="EMBL" id="JBHSWI010000001">
    <property type="protein sequence ID" value="MFC6645734.1"/>
    <property type="molecule type" value="Genomic_DNA"/>
</dbReference>
<feature type="binding site" evidence="4">
    <location>
        <position position="260"/>
    </location>
    <ligand>
        <name>S-adenosyl-L-methionine</name>
        <dbReference type="ChEBI" id="CHEBI:59789"/>
    </ligand>
</feature>
<dbReference type="PANTHER" id="PTHR11061">
    <property type="entry name" value="RNA M5U METHYLTRANSFERASE"/>
    <property type="match status" value="1"/>
</dbReference>
<evidence type="ECO:0000313" key="6">
    <source>
        <dbReference type="EMBL" id="MFC6645734.1"/>
    </source>
</evidence>
<dbReference type="SUPFAM" id="SSF53335">
    <property type="entry name" value="S-adenosyl-L-methionine-dependent methyltransferases"/>
    <property type="match status" value="1"/>
</dbReference>
<feature type="binding site" evidence="4">
    <location>
        <position position="354"/>
    </location>
    <ligand>
        <name>S-adenosyl-L-methionine</name>
        <dbReference type="ChEBI" id="CHEBI:59789"/>
    </ligand>
</feature>
<gene>
    <name evidence="6" type="ORF">ACFQBQ_09110</name>
</gene>
<dbReference type="Pfam" id="PF05958">
    <property type="entry name" value="tRNA_U5-meth_tr"/>
    <property type="match status" value="1"/>
</dbReference>
<keyword evidence="2 4" id="KW-0808">Transferase</keyword>
<dbReference type="Proteomes" id="UP001596391">
    <property type="component" value="Unassembled WGS sequence"/>
</dbReference>
<feature type="active site" evidence="5">
    <location>
        <position position="381"/>
    </location>
</feature>
<proteinExistence type="inferred from homology"/>
<dbReference type="EC" id="2.1.1.-" evidence="6"/>
<comment type="similarity">
    <text evidence="4">Belongs to the class I-like SAM-binding methyltransferase superfamily. RNA M5U methyltransferase family.</text>
</comment>
<evidence type="ECO:0000256" key="3">
    <source>
        <dbReference type="ARBA" id="ARBA00022691"/>
    </source>
</evidence>